<reference evidence="2" key="1">
    <citation type="journal article" date="2018" name="Nat. Plants">
        <title>Whole-genome landscape of Medicago truncatula symbiotic genes.</title>
        <authorList>
            <person name="Pecrix Y."/>
            <person name="Staton S.E."/>
            <person name="Sallet E."/>
            <person name="Lelandais-Briere C."/>
            <person name="Moreau S."/>
            <person name="Carrere S."/>
            <person name="Blein T."/>
            <person name="Jardinaud M.F."/>
            <person name="Latrasse D."/>
            <person name="Zouine M."/>
            <person name="Zahm M."/>
            <person name="Kreplak J."/>
            <person name="Mayjonade B."/>
            <person name="Satge C."/>
            <person name="Perez M."/>
            <person name="Cauet S."/>
            <person name="Marande W."/>
            <person name="Chantry-Darmon C."/>
            <person name="Lopez-Roques C."/>
            <person name="Bouchez O."/>
            <person name="Berard A."/>
            <person name="Debelle F."/>
            <person name="Munos S."/>
            <person name="Bendahmane A."/>
            <person name="Berges H."/>
            <person name="Niebel A."/>
            <person name="Buitink J."/>
            <person name="Frugier F."/>
            <person name="Benhamed M."/>
            <person name="Crespi M."/>
            <person name="Gouzy J."/>
            <person name="Gamas P."/>
        </authorList>
    </citation>
    <scope>NUCLEOTIDE SEQUENCE [LARGE SCALE GENOMIC DNA]</scope>
    <source>
        <strain evidence="2">cv. Jemalong A17</strain>
    </source>
</reference>
<dbReference type="Proteomes" id="UP000265566">
    <property type="component" value="Chromosome 1"/>
</dbReference>
<evidence type="ECO:0000313" key="2">
    <source>
        <dbReference type="Proteomes" id="UP000265566"/>
    </source>
</evidence>
<name>A0A396JP82_MEDTR</name>
<accession>A0A396JP82</accession>
<dbReference type="AlphaFoldDB" id="A0A396JP82"/>
<dbReference type="EMBL" id="PSQE01000001">
    <property type="protein sequence ID" value="RHN78521.1"/>
    <property type="molecule type" value="Genomic_DNA"/>
</dbReference>
<dbReference type="Gramene" id="rna2098">
    <property type="protein sequence ID" value="RHN78521.1"/>
    <property type="gene ID" value="gene2098"/>
</dbReference>
<evidence type="ECO:0000313" key="1">
    <source>
        <dbReference type="EMBL" id="RHN78521.1"/>
    </source>
</evidence>
<proteinExistence type="predicted"/>
<sequence length="98" mass="10995">MIAVGVVCRILDDFSFGFDDLLLRSTKTKTKKIVFKKKHVGSKPFLINRTGGSICKPSVGWVGFSAPPGGFVDLYSFICIKFKIPHIIRLYDKELKTN</sequence>
<comment type="caution">
    <text evidence="1">The sequence shown here is derived from an EMBL/GenBank/DDBJ whole genome shotgun (WGS) entry which is preliminary data.</text>
</comment>
<organism evidence="1 2">
    <name type="scientific">Medicago truncatula</name>
    <name type="common">Barrel medic</name>
    <name type="synonym">Medicago tribuloides</name>
    <dbReference type="NCBI Taxonomy" id="3880"/>
    <lineage>
        <taxon>Eukaryota</taxon>
        <taxon>Viridiplantae</taxon>
        <taxon>Streptophyta</taxon>
        <taxon>Embryophyta</taxon>
        <taxon>Tracheophyta</taxon>
        <taxon>Spermatophyta</taxon>
        <taxon>Magnoliopsida</taxon>
        <taxon>eudicotyledons</taxon>
        <taxon>Gunneridae</taxon>
        <taxon>Pentapetalae</taxon>
        <taxon>rosids</taxon>
        <taxon>fabids</taxon>
        <taxon>Fabales</taxon>
        <taxon>Fabaceae</taxon>
        <taxon>Papilionoideae</taxon>
        <taxon>50 kb inversion clade</taxon>
        <taxon>NPAAA clade</taxon>
        <taxon>Hologalegina</taxon>
        <taxon>IRL clade</taxon>
        <taxon>Trifolieae</taxon>
        <taxon>Medicago</taxon>
    </lineage>
</organism>
<gene>
    <name evidence="1" type="ORF">MtrunA17_Chr1g0166521</name>
</gene>
<protein>
    <submittedName>
        <fullName evidence="1">Uncharacterized protein</fullName>
    </submittedName>
</protein>